<dbReference type="AlphaFoldDB" id="A0A540VJW0"/>
<accession>A0A540VJW0</accession>
<evidence type="ECO:0000313" key="2">
    <source>
        <dbReference type="Proteomes" id="UP000317371"/>
    </source>
</evidence>
<keyword evidence="2" id="KW-1185">Reference proteome</keyword>
<dbReference type="RefSeq" id="WP_141609044.1">
    <property type="nucleotide sequence ID" value="NZ_VIGC02000005.1"/>
</dbReference>
<dbReference type="OrthoDB" id="5471831at2"/>
<dbReference type="EMBL" id="VIGC01000005">
    <property type="protein sequence ID" value="TQE97059.1"/>
    <property type="molecule type" value="Genomic_DNA"/>
</dbReference>
<gene>
    <name evidence="1" type="ORF">FKZ61_05340</name>
</gene>
<proteinExistence type="predicted"/>
<name>A0A540VJW0_9CHLR</name>
<protein>
    <submittedName>
        <fullName evidence="1">Type II toxin-antitoxin system Phd/YefM family antitoxin</fullName>
    </submittedName>
</protein>
<comment type="caution">
    <text evidence="1">The sequence shown here is derived from an EMBL/GenBank/DDBJ whole genome shotgun (WGS) entry which is preliminary data.</text>
</comment>
<dbReference type="Proteomes" id="UP000317371">
    <property type="component" value="Unassembled WGS sequence"/>
</dbReference>
<evidence type="ECO:0000313" key="1">
    <source>
        <dbReference type="EMBL" id="TQE97059.1"/>
    </source>
</evidence>
<reference evidence="1 2" key="1">
    <citation type="submission" date="2019-06" db="EMBL/GenBank/DDBJ databases">
        <title>Genome sequence of Litorilinea aerophila BAA-2444.</title>
        <authorList>
            <person name="Maclea K.S."/>
            <person name="Maurais E.G."/>
            <person name="Iannazzi L.C."/>
        </authorList>
    </citation>
    <scope>NUCLEOTIDE SEQUENCE [LARGE SCALE GENOMIC DNA]</scope>
    <source>
        <strain evidence="1 2">ATCC BAA-2444</strain>
    </source>
</reference>
<organism evidence="1 2">
    <name type="scientific">Litorilinea aerophila</name>
    <dbReference type="NCBI Taxonomy" id="1204385"/>
    <lineage>
        <taxon>Bacteria</taxon>
        <taxon>Bacillati</taxon>
        <taxon>Chloroflexota</taxon>
        <taxon>Caldilineae</taxon>
        <taxon>Caldilineales</taxon>
        <taxon>Caldilineaceae</taxon>
        <taxon>Litorilinea</taxon>
    </lineage>
</organism>
<dbReference type="InParanoid" id="A0A540VJW0"/>
<sequence length="94" mass="10740">MQFVPYRMLRNQPRVLRERLQQSGELVVTNNGAPFALMIHVEADELEDILHLVTQLKAQRAVSELRRTAQEQGLADLTMNEIDAEIQAARAERS</sequence>